<feature type="transmembrane region" description="Helical" evidence="12">
    <location>
        <begin position="34"/>
        <end position="52"/>
    </location>
</feature>
<dbReference type="NCBIfam" id="NF033739">
    <property type="entry name" value="intramemb_PrsW"/>
    <property type="match status" value="1"/>
</dbReference>
<feature type="transmembrane region" description="Helical" evidence="12">
    <location>
        <begin position="166"/>
        <end position="184"/>
    </location>
</feature>
<dbReference type="Pfam" id="PF13367">
    <property type="entry name" value="PrsW-protease"/>
    <property type="match status" value="1"/>
</dbReference>
<keyword evidence="4 11" id="KW-1003">Cell membrane</keyword>
<accession>A0A916VE50</accession>
<evidence type="ECO:0000256" key="5">
    <source>
        <dbReference type="ARBA" id="ARBA00022670"/>
    </source>
</evidence>
<feature type="transmembrane region" description="Helical" evidence="12">
    <location>
        <begin position="64"/>
        <end position="88"/>
    </location>
</feature>
<keyword evidence="8 12" id="KW-1133">Transmembrane helix</keyword>
<gene>
    <name evidence="13" type="primary">prsW</name>
    <name evidence="13" type="ORF">PRECH8_01580</name>
</gene>
<dbReference type="AlphaFoldDB" id="A0A916VE50"/>
<evidence type="ECO:0000256" key="3">
    <source>
        <dbReference type="ARBA" id="ARBA00018997"/>
    </source>
</evidence>
<comment type="function">
    <text evidence="11">Involved in the degradation of specific anti-sigma factors.</text>
</comment>
<dbReference type="InterPro" id="IPR026898">
    <property type="entry name" value="PrsW"/>
</dbReference>
<organism evidence="13 14">
    <name type="scientific">Insulibacter thermoxylanivorax</name>
    <dbReference type="NCBI Taxonomy" id="2749268"/>
    <lineage>
        <taxon>Bacteria</taxon>
        <taxon>Bacillati</taxon>
        <taxon>Bacillota</taxon>
        <taxon>Bacilli</taxon>
        <taxon>Bacillales</taxon>
        <taxon>Paenibacillaceae</taxon>
        <taxon>Insulibacter</taxon>
    </lineage>
</organism>
<comment type="subcellular location">
    <subcellularLocation>
        <location evidence="1">Cell membrane</location>
        <topology evidence="1">Multi-pass membrane protein</topology>
    </subcellularLocation>
</comment>
<name>A0A916VE50_9BACL</name>
<evidence type="ECO:0000313" key="14">
    <source>
        <dbReference type="Proteomes" id="UP000654993"/>
    </source>
</evidence>
<comment type="similarity">
    <text evidence="2 11">Belongs to the protease PrsW family.</text>
</comment>
<dbReference type="PIRSF" id="PIRSF016933">
    <property type="entry name" value="PrsW"/>
    <property type="match status" value="1"/>
</dbReference>
<dbReference type="Proteomes" id="UP000654993">
    <property type="component" value="Unassembled WGS sequence"/>
</dbReference>
<feature type="transmembrane region" description="Helical" evidence="12">
    <location>
        <begin position="6"/>
        <end position="22"/>
    </location>
</feature>
<evidence type="ECO:0000256" key="11">
    <source>
        <dbReference type="PIRNR" id="PIRNR016933"/>
    </source>
</evidence>
<sequence length="232" mass="26414">MWVSLIVAAVTPGFSLLTYFYLKDRYDAEPVRNVARFFVIGLLLVFPTMFIQRGLVLWLGESPFVFSFVISGGVEEFVKWFIIFFIAFNQTFFNEPYDGVVYTVAVSLGFATLENVLYAIVLQTDPMSLLVRALLPVSGHALFGVIMGFCFGKAKFSDKPGYLRKSLLWPIVAHGIFDFIQMAFPSSWTWTIVPFVALLWICSMILVRKSLEKSPFRYVFRDDMINITGNGQ</sequence>
<keyword evidence="5 11" id="KW-0645">Protease</keyword>
<reference evidence="13" key="1">
    <citation type="submission" date="2020-08" db="EMBL/GenBank/DDBJ databases">
        <authorList>
            <person name="Uke A."/>
            <person name="Chhe C."/>
            <person name="Baramee S."/>
            <person name="Kosugi A."/>
        </authorList>
    </citation>
    <scope>NUCLEOTIDE SEQUENCE</scope>
    <source>
        <strain evidence="13">DA-C8</strain>
    </source>
</reference>
<evidence type="ECO:0000256" key="10">
    <source>
        <dbReference type="ARBA" id="ARBA00030345"/>
    </source>
</evidence>
<keyword evidence="7 11" id="KW-0378">Hydrolase</keyword>
<evidence type="ECO:0000256" key="4">
    <source>
        <dbReference type="ARBA" id="ARBA00022475"/>
    </source>
</evidence>
<dbReference type="GO" id="GO:0008233">
    <property type="term" value="F:peptidase activity"/>
    <property type="evidence" value="ECO:0007669"/>
    <property type="project" value="UniProtKB-KW"/>
</dbReference>
<dbReference type="PANTHER" id="PTHR36844:SF1">
    <property type="entry name" value="PROTEASE PRSW"/>
    <property type="match status" value="1"/>
</dbReference>
<dbReference type="GO" id="GO:0006508">
    <property type="term" value="P:proteolysis"/>
    <property type="evidence" value="ECO:0007669"/>
    <property type="project" value="UniProtKB-KW"/>
</dbReference>
<evidence type="ECO:0000256" key="7">
    <source>
        <dbReference type="ARBA" id="ARBA00022801"/>
    </source>
</evidence>
<reference evidence="13" key="2">
    <citation type="journal article" date="2021" name="Data Brief">
        <title>Draft genome sequence data of the facultative, thermophilic, xylanolytic bacterium Paenibacillus sp. strain DA-C8.</title>
        <authorList>
            <person name="Chhe C."/>
            <person name="Uke A."/>
            <person name="Baramee S."/>
            <person name="Ungkulpasvich U."/>
            <person name="Tachaapaikoon C."/>
            <person name="Pason P."/>
            <person name="Waeonukul R."/>
            <person name="Ratanakhanokchai K."/>
            <person name="Kosugi A."/>
        </authorList>
    </citation>
    <scope>NUCLEOTIDE SEQUENCE</scope>
    <source>
        <strain evidence="13">DA-C8</strain>
    </source>
</reference>
<feature type="transmembrane region" description="Helical" evidence="12">
    <location>
        <begin position="100"/>
        <end position="121"/>
    </location>
</feature>
<evidence type="ECO:0000256" key="1">
    <source>
        <dbReference type="ARBA" id="ARBA00004651"/>
    </source>
</evidence>
<dbReference type="EMBL" id="BMAQ01000001">
    <property type="protein sequence ID" value="GFR36862.1"/>
    <property type="molecule type" value="Genomic_DNA"/>
</dbReference>
<proteinExistence type="inferred from homology"/>
<evidence type="ECO:0000256" key="9">
    <source>
        <dbReference type="ARBA" id="ARBA00023136"/>
    </source>
</evidence>
<keyword evidence="6 12" id="KW-0812">Transmembrane</keyword>
<evidence type="ECO:0000313" key="13">
    <source>
        <dbReference type="EMBL" id="GFR36862.1"/>
    </source>
</evidence>
<keyword evidence="14" id="KW-1185">Reference proteome</keyword>
<evidence type="ECO:0000256" key="6">
    <source>
        <dbReference type="ARBA" id="ARBA00022692"/>
    </source>
</evidence>
<dbReference type="InterPro" id="IPR023596">
    <property type="entry name" value="Peptidase_PrsW_arch/bac"/>
</dbReference>
<protein>
    <recommendedName>
        <fullName evidence="3 11">Protease PrsW</fullName>
        <ecNumber evidence="11">3.4.-.-</ecNumber>
    </recommendedName>
    <alternativeName>
        <fullName evidence="10 11">Protease responsible for activating sigma-W</fullName>
    </alternativeName>
</protein>
<comment type="caution">
    <text evidence="13">The sequence shown here is derived from an EMBL/GenBank/DDBJ whole genome shotgun (WGS) entry which is preliminary data.</text>
</comment>
<dbReference type="GO" id="GO:0005886">
    <property type="term" value="C:plasma membrane"/>
    <property type="evidence" value="ECO:0007669"/>
    <property type="project" value="UniProtKB-SubCell"/>
</dbReference>
<evidence type="ECO:0000256" key="8">
    <source>
        <dbReference type="ARBA" id="ARBA00022989"/>
    </source>
</evidence>
<dbReference type="PANTHER" id="PTHR36844">
    <property type="entry name" value="PROTEASE PRSW"/>
    <property type="match status" value="1"/>
</dbReference>
<feature type="transmembrane region" description="Helical" evidence="12">
    <location>
        <begin position="133"/>
        <end position="154"/>
    </location>
</feature>
<evidence type="ECO:0000256" key="2">
    <source>
        <dbReference type="ARBA" id="ARBA00009165"/>
    </source>
</evidence>
<evidence type="ECO:0000256" key="12">
    <source>
        <dbReference type="SAM" id="Phobius"/>
    </source>
</evidence>
<keyword evidence="9 11" id="KW-0472">Membrane</keyword>
<dbReference type="EC" id="3.4.-.-" evidence="11"/>
<dbReference type="RefSeq" id="WP_200965157.1">
    <property type="nucleotide sequence ID" value="NZ_BMAQ01000001.1"/>
</dbReference>
<feature type="transmembrane region" description="Helical" evidence="12">
    <location>
        <begin position="190"/>
        <end position="207"/>
    </location>
</feature>